<evidence type="ECO:0000313" key="2">
    <source>
        <dbReference type="EMBL" id="PWN67789.1"/>
    </source>
</evidence>
<evidence type="ECO:0000256" key="1">
    <source>
        <dbReference type="SAM" id="Phobius"/>
    </source>
</evidence>
<feature type="transmembrane region" description="Helical" evidence="1">
    <location>
        <begin position="20"/>
        <end position="38"/>
    </location>
</feature>
<gene>
    <name evidence="2" type="ORF">C1638_004110</name>
</gene>
<comment type="caution">
    <text evidence="2">The sequence shown here is derived from an EMBL/GenBank/DDBJ whole genome shotgun (WGS) entry which is preliminary data.</text>
</comment>
<dbReference type="RefSeq" id="WP_109618440.1">
    <property type="nucleotide sequence ID" value="NZ_PPEI02000001.1"/>
</dbReference>
<keyword evidence="1" id="KW-0812">Transmembrane</keyword>
<organism evidence="2 3">
    <name type="scientific">Chryseobacterium oncorhynchi</name>
    <dbReference type="NCBI Taxonomy" id="741074"/>
    <lineage>
        <taxon>Bacteria</taxon>
        <taxon>Pseudomonadati</taxon>
        <taxon>Bacteroidota</taxon>
        <taxon>Flavobacteriia</taxon>
        <taxon>Flavobacteriales</taxon>
        <taxon>Weeksellaceae</taxon>
        <taxon>Chryseobacterium group</taxon>
        <taxon>Chryseobacterium</taxon>
    </lineage>
</organism>
<name>A0A316X3B5_9FLAO</name>
<keyword evidence="3" id="KW-1185">Reference proteome</keyword>
<proteinExistence type="predicted"/>
<dbReference type="Proteomes" id="UP000236182">
    <property type="component" value="Unassembled WGS sequence"/>
</dbReference>
<keyword evidence="1" id="KW-0472">Membrane</keyword>
<protein>
    <submittedName>
        <fullName evidence="2">Uncharacterized protein</fullName>
    </submittedName>
</protein>
<dbReference type="AlphaFoldDB" id="A0A316X3B5"/>
<keyword evidence="1" id="KW-1133">Transmembrane helix</keyword>
<reference evidence="2" key="1">
    <citation type="submission" date="2018-04" db="EMBL/GenBank/DDBJ databases">
        <title>Draft Genome Sequences of Chryseobacterium lactis NCTC11390T isolated from milk, Chryseobacterium oncorhynchi 701B-08T from rainbow trout, and Chryseobacterium viscerum 687B-08T from diseased fish.</title>
        <authorList>
            <person name="Jeong J.-J."/>
            <person name="Lee Y.J."/>
            <person name="Pathiraja D."/>
            <person name="Park B."/>
            <person name="Choi I.-G."/>
            <person name="Kim K.D."/>
        </authorList>
    </citation>
    <scope>NUCLEOTIDE SEQUENCE [LARGE SCALE GENOMIC DNA]</scope>
    <source>
        <strain evidence="2">701B-08</strain>
    </source>
</reference>
<dbReference type="EMBL" id="PPEI02000001">
    <property type="protein sequence ID" value="PWN67789.1"/>
    <property type="molecule type" value="Genomic_DNA"/>
</dbReference>
<sequence length="213" mass="24617">MLAKKTYFYSGNIRLFSRMLFLWAFVYSIPIVAQAFIINKNITQPKEDLIFITNSVTDSNDYEKKKPEKYPIQNINSSRIYIIGETSLFGVDKIFNGYIAHVAPSSSSEKHSLTIARKQESQKKKIPPAISQESRENLFTLRSPVQNESPFETITKTAKVSLTTQHNKGTVCFPGYISFFEMIFKRPISLFYNNEYSFAEKFFISDRAPPFWV</sequence>
<evidence type="ECO:0000313" key="3">
    <source>
        <dbReference type="Proteomes" id="UP000236182"/>
    </source>
</evidence>
<accession>A0A316X3B5</accession>